<dbReference type="InterPro" id="IPR004513">
    <property type="entry name" value="FtsX"/>
</dbReference>
<dbReference type="PANTHER" id="PTHR47755">
    <property type="entry name" value="CELL DIVISION PROTEIN FTSX"/>
    <property type="match status" value="1"/>
</dbReference>
<dbReference type="EMBL" id="VDMB01000014">
    <property type="protein sequence ID" value="TYT74152.1"/>
    <property type="molecule type" value="Genomic_DNA"/>
</dbReference>
<accession>A0A5S5MEK8</accession>
<proteinExistence type="inferred from homology"/>
<evidence type="ECO:0000313" key="14">
    <source>
        <dbReference type="EMBL" id="TYT74152.1"/>
    </source>
</evidence>
<keyword evidence="8 10" id="KW-0472">Membrane</keyword>
<dbReference type="PANTHER" id="PTHR47755:SF1">
    <property type="entry name" value="CELL DIVISION PROTEIN FTSX"/>
    <property type="match status" value="1"/>
</dbReference>
<reference evidence="14 15" key="1">
    <citation type="submission" date="2019-06" db="EMBL/GenBank/DDBJ databases">
        <title>Desulfobotulus mexicanus sp. nov., a novel sulfate-reducing bacterium isolated from the sediment of an alkaline crater lake in Mexico.</title>
        <authorList>
            <person name="Hirschler-Rea A."/>
        </authorList>
    </citation>
    <scope>NUCLEOTIDE SEQUENCE [LARGE SCALE GENOMIC DNA]</scope>
    <source>
        <strain evidence="14 15">PAR22N</strain>
    </source>
</reference>
<evidence type="ECO:0000256" key="4">
    <source>
        <dbReference type="ARBA" id="ARBA00022475"/>
    </source>
</evidence>
<keyword evidence="9 10" id="KW-0131">Cell cycle</keyword>
<feature type="domain" description="ABC3 transporter permease C-terminal" evidence="12">
    <location>
        <begin position="178"/>
        <end position="290"/>
    </location>
</feature>
<keyword evidence="5 10" id="KW-0132">Cell division</keyword>
<evidence type="ECO:0000259" key="13">
    <source>
        <dbReference type="Pfam" id="PF18075"/>
    </source>
</evidence>
<keyword evidence="7 11" id="KW-1133">Transmembrane helix</keyword>
<comment type="caution">
    <text evidence="14">The sequence shown here is derived from an EMBL/GenBank/DDBJ whole genome shotgun (WGS) entry which is preliminary data.</text>
</comment>
<keyword evidence="15" id="KW-1185">Reference proteome</keyword>
<feature type="transmembrane region" description="Helical" evidence="11">
    <location>
        <begin position="266"/>
        <end position="290"/>
    </location>
</feature>
<evidence type="ECO:0000259" key="12">
    <source>
        <dbReference type="Pfam" id="PF02687"/>
    </source>
</evidence>
<feature type="transmembrane region" description="Helical" evidence="11">
    <location>
        <begin position="220"/>
        <end position="246"/>
    </location>
</feature>
<evidence type="ECO:0000256" key="2">
    <source>
        <dbReference type="ARBA" id="ARBA00007379"/>
    </source>
</evidence>
<evidence type="ECO:0000256" key="3">
    <source>
        <dbReference type="ARBA" id="ARBA00021907"/>
    </source>
</evidence>
<dbReference type="OrthoDB" id="9813411at2"/>
<comment type="similarity">
    <text evidence="2 10">Belongs to the ABC-4 integral membrane protein family. FtsX subfamily.</text>
</comment>
<evidence type="ECO:0000256" key="7">
    <source>
        <dbReference type="ARBA" id="ARBA00022989"/>
    </source>
</evidence>
<comment type="subcellular location">
    <subcellularLocation>
        <location evidence="1">Cell membrane</location>
        <topology evidence="1">Multi-pass membrane protein</topology>
    </subcellularLocation>
</comment>
<gene>
    <name evidence="14" type="ORF">FIM25_11235</name>
</gene>
<sequence>MKDLWIRHFRHALKDIRSHRFLHGITVVTIILSVILSGTFTLFASNAADVISSWRAGVRILAYLEEGYTEQDRLRIHNTLKENNLVSDIRFISKNEALESLRSRMQRHSAVFQNLPENPLPDAFELRVRVEGNSWETVEEVAMYVEKIKSIEDVEYGGQWVGRFLKVIAMLRLTALGMGGLFFLISVFIVANTIRLAFYSRKEEVEIMRLVGAEEGFIKAPFYIQGLILGFSGGLMGMLILFLTYITLTFRMDATFTALAFDFSFLPLKTVAIMICVSTLIGWMGAYLSFRQEVVE</sequence>
<feature type="domain" description="FtsX extracellular" evidence="13">
    <location>
        <begin position="58"/>
        <end position="154"/>
    </location>
</feature>
<dbReference type="AlphaFoldDB" id="A0A5S5MEK8"/>
<organism evidence="14 15">
    <name type="scientific">Desulfobotulus mexicanus</name>
    <dbReference type="NCBI Taxonomy" id="2586642"/>
    <lineage>
        <taxon>Bacteria</taxon>
        <taxon>Pseudomonadati</taxon>
        <taxon>Thermodesulfobacteriota</taxon>
        <taxon>Desulfobacteria</taxon>
        <taxon>Desulfobacterales</taxon>
        <taxon>Desulfobacteraceae</taxon>
        <taxon>Desulfobotulus</taxon>
    </lineage>
</organism>
<dbReference type="Gene3D" id="3.30.70.3040">
    <property type="match status" value="1"/>
</dbReference>
<dbReference type="GO" id="GO:0005886">
    <property type="term" value="C:plasma membrane"/>
    <property type="evidence" value="ECO:0007669"/>
    <property type="project" value="UniProtKB-SubCell"/>
</dbReference>
<dbReference type="InterPro" id="IPR040690">
    <property type="entry name" value="FtsX_ECD"/>
</dbReference>
<dbReference type="GO" id="GO:0051301">
    <property type="term" value="P:cell division"/>
    <property type="evidence" value="ECO:0007669"/>
    <property type="project" value="UniProtKB-KW"/>
</dbReference>
<evidence type="ECO:0000256" key="11">
    <source>
        <dbReference type="SAM" id="Phobius"/>
    </source>
</evidence>
<evidence type="ECO:0000256" key="9">
    <source>
        <dbReference type="ARBA" id="ARBA00023306"/>
    </source>
</evidence>
<protein>
    <recommendedName>
        <fullName evidence="3 10">Cell division protein FtsX</fullName>
    </recommendedName>
</protein>
<name>A0A5S5MEK8_9BACT</name>
<evidence type="ECO:0000313" key="15">
    <source>
        <dbReference type="Proteomes" id="UP000321899"/>
    </source>
</evidence>
<dbReference type="PIRSF" id="PIRSF003097">
    <property type="entry name" value="FtsX"/>
    <property type="match status" value="1"/>
</dbReference>
<keyword evidence="4 10" id="KW-1003">Cell membrane</keyword>
<dbReference type="Proteomes" id="UP000321899">
    <property type="component" value="Unassembled WGS sequence"/>
</dbReference>
<keyword evidence="6 11" id="KW-0812">Transmembrane</keyword>
<feature type="transmembrane region" description="Helical" evidence="11">
    <location>
        <begin position="21"/>
        <end position="44"/>
    </location>
</feature>
<evidence type="ECO:0000256" key="5">
    <source>
        <dbReference type="ARBA" id="ARBA00022618"/>
    </source>
</evidence>
<dbReference type="RefSeq" id="WP_139449331.1">
    <property type="nucleotide sequence ID" value="NZ_VDMB01000014.1"/>
</dbReference>
<evidence type="ECO:0000256" key="1">
    <source>
        <dbReference type="ARBA" id="ARBA00004651"/>
    </source>
</evidence>
<dbReference type="Pfam" id="PF02687">
    <property type="entry name" value="FtsX"/>
    <property type="match status" value="1"/>
</dbReference>
<evidence type="ECO:0000256" key="10">
    <source>
        <dbReference type="PIRNR" id="PIRNR003097"/>
    </source>
</evidence>
<evidence type="ECO:0000256" key="6">
    <source>
        <dbReference type="ARBA" id="ARBA00022692"/>
    </source>
</evidence>
<feature type="transmembrane region" description="Helical" evidence="11">
    <location>
        <begin position="175"/>
        <end position="199"/>
    </location>
</feature>
<dbReference type="InterPro" id="IPR003838">
    <property type="entry name" value="ABC3_permease_C"/>
</dbReference>
<dbReference type="Pfam" id="PF18075">
    <property type="entry name" value="FtsX_ECD"/>
    <property type="match status" value="1"/>
</dbReference>
<evidence type="ECO:0000256" key="8">
    <source>
        <dbReference type="ARBA" id="ARBA00023136"/>
    </source>
</evidence>